<reference evidence="2" key="1">
    <citation type="submission" date="2016-11" db="EMBL/GenBank/DDBJ databases">
        <authorList>
            <person name="Varghese N."/>
            <person name="Submissions S."/>
        </authorList>
    </citation>
    <scope>NUCLEOTIDE SEQUENCE [LARGE SCALE GENOMIC DNA]</scope>
    <source>
        <strain evidence="2">Sac-22</strain>
    </source>
</reference>
<dbReference type="Proteomes" id="UP000184339">
    <property type="component" value="Unassembled WGS sequence"/>
</dbReference>
<sequence>MPEIIRKGDSTSHGGTVLEGSPSDICMGQPISFVGHKVHCPKCRGDFPILEGVMTSTFYGKGVAVAGMKTSCGATLIASQFTDTVEWSSGTSGASAAKQSSAAIAAAATQLAPGALPLRAADDKLAASYTADKFDEQPQLQDDAIKGVPYLIETTDGRKLSGRADSNGILPRIETYDADEYTVYWGDEALAKMDVPV</sequence>
<proteinExistence type="predicted"/>
<name>A0A1M7RFG4_9BURK</name>
<protein>
    <submittedName>
        <fullName evidence="1">Zn-binding Pro-Ala-Ala-Arg (PAAR) domain-containing protein, incolved in TypeVI secretion</fullName>
    </submittedName>
</protein>
<dbReference type="RefSeq" id="WP_072791115.1">
    <property type="nucleotide sequence ID" value="NZ_FRCX01000031.1"/>
</dbReference>
<dbReference type="Gene3D" id="2.60.200.60">
    <property type="match status" value="1"/>
</dbReference>
<dbReference type="EMBL" id="FRCX01000031">
    <property type="protein sequence ID" value="SHN44936.1"/>
    <property type="molecule type" value="Genomic_DNA"/>
</dbReference>
<evidence type="ECO:0000313" key="2">
    <source>
        <dbReference type="Proteomes" id="UP000184339"/>
    </source>
</evidence>
<evidence type="ECO:0000313" key="1">
    <source>
        <dbReference type="EMBL" id="SHN44936.1"/>
    </source>
</evidence>
<keyword evidence="2" id="KW-1185">Reference proteome</keyword>
<dbReference type="Pfam" id="PF05488">
    <property type="entry name" value="PAAR_motif"/>
    <property type="match status" value="1"/>
</dbReference>
<dbReference type="AlphaFoldDB" id="A0A1M7RFG4"/>
<gene>
    <name evidence="1" type="ORF">SAMN05192549_1314</name>
</gene>
<organism evidence="1 2">
    <name type="scientific">Duganella sacchari</name>
    <dbReference type="NCBI Taxonomy" id="551987"/>
    <lineage>
        <taxon>Bacteria</taxon>
        <taxon>Pseudomonadati</taxon>
        <taxon>Pseudomonadota</taxon>
        <taxon>Betaproteobacteria</taxon>
        <taxon>Burkholderiales</taxon>
        <taxon>Oxalobacteraceae</taxon>
        <taxon>Telluria group</taxon>
        <taxon>Duganella</taxon>
    </lineage>
</organism>
<dbReference type="STRING" id="551987.SAMN05192549_1314"/>
<dbReference type="InterPro" id="IPR008727">
    <property type="entry name" value="PAAR_motif"/>
</dbReference>
<dbReference type="CDD" id="cd14744">
    <property type="entry name" value="PAAR_CT_2"/>
    <property type="match status" value="1"/>
</dbReference>
<accession>A0A1M7RFG4</accession>